<evidence type="ECO:0000256" key="1">
    <source>
        <dbReference type="ARBA" id="ARBA00007913"/>
    </source>
</evidence>
<feature type="region of interest" description="Disordered" evidence="6">
    <location>
        <begin position="205"/>
        <end position="251"/>
    </location>
</feature>
<proteinExistence type="inferred from homology"/>
<dbReference type="InterPro" id="IPR045055">
    <property type="entry name" value="DNA2/NAM7-like"/>
</dbReference>
<evidence type="ECO:0000256" key="4">
    <source>
        <dbReference type="ARBA" id="ARBA00022806"/>
    </source>
</evidence>
<feature type="compositionally biased region" description="Basic and acidic residues" evidence="6">
    <location>
        <begin position="223"/>
        <end position="235"/>
    </location>
</feature>
<dbReference type="GO" id="GO:0004386">
    <property type="term" value="F:helicase activity"/>
    <property type="evidence" value="ECO:0007669"/>
    <property type="project" value="UniProtKB-KW"/>
</dbReference>
<accession>A0A8H6M0H4</accession>
<dbReference type="GO" id="GO:0005694">
    <property type="term" value="C:chromosome"/>
    <property type="evidence" value="ECO:0007669"/>
    <property type="project" value="UniProtKB-ARBA"/>
</dbReference>
<keyword evidence="2" id="KW-0547">Nucleotide-binding</keyword>
<comment type="similarity">
    <text evidence="1">Belongs to the DNA2/NAM7 helicase family.</text>
</comment>
<dbReference type="PANTHER" id="PTHR10887:SF495">
    <property type="entry name" value="HELICASE SENATAXIN ISOFORM X1-RELATED"/>
    <property type="match status" value="1"/>
</dbReference>
<comment type="caution">
    <text evidence="9">The sequence shown here is derived from an EMBL/GenBank/DDBJ whole genome shotgun (WGS) entry which is preliminary data.</text>
</comment>
<feature type="compositionally biased region" description="Basic residues" evidence="6">
    <location>
        <begin position="164"/>
        <end position="173"/>
    </location>
</feature>
<dbReference type="CDD" id="cd18808">
    <property type="entry name" value="SF1_C_Upf1"/>
    <property type="match status" value="1"/>
</dbReference>
<keyword evidence="4" id="KW-0347">Helicase</keyword>
<feature type="domain" description="DNA2/NAM7 helicase-like C-terminal" evidence="8">
    <location>
        <begin position="792"/>
        <end position="1005"/>
    </location>
</feature>
<evidence type="ECO:0000256" key="5">
    <source>
        <dbReference type="ARBA" id="ARBA00022840"/>
    </source>
</evidence>
<reference evidence="9 10" key="1">
    <citation type="submission" date="2020-07" db="EMBL/GenBank/DDBJ databases">
        <title>Comparative genomics of pyrophilous fungi reveals a link between fire events and developmental genes.</title>
        <authorList>
            <consortium name="DOE Joint Genome Institute"/>
            <person name="Steindorff A.S."/>
            <person name="Carver A."/>
            <person name="Calhoun S."/>
            <person name="Stillman K."/>
            <person name="Liu H."/>
            <person name="Lipzen A."/>
            <person name="Pangilinan J."/>
            <person name="Labutti K."/>
            <person name="Bruns T.D."/>
            <person name="Grigoriev I.V."/>
        </authorList>
    </citation>
    <scope>NUCLEOTIDE SEQUENCE [LARGE SCALE GENOMIC DNA]</scope>
    <source>
        <strain evidence="9 10">CBS 144469</strain>
    </source>
</reference>
<evidence type="ECO:0000313" key="9">
    <source>
        <dbReference type="EMBL" id="KAF6750888.1"/>
    </source>
</evidence>
<dbReference type="Pfam" id="PF13086">
    <property type="entry name" value="AAA_11"/>
    <property type="match status" value="1"/>
</dbReference>
<dbReference type="Pfam" id="PF13087">
    <property type="entry name" value="AAA_12"/>
    <property type="match status" value="1"/>
</dbReference>
<evidence type="ECO:0000256" key="3">
    <source>
        <dbReference type="ARBA" id="ARBA00022801"/>
    </source>
</evidence>
<keyword evidence="3 9" id="KW-0378">Hydrolase</keyword>
<dbReference type="PANTHER" id="PTHR10887">
    <property type="entry name" value="DNA2/NAM7 HELICASE FAMILY"/>
    <property type="match status" value="1"/>
</dbReference>
<organism evidence="9 10">
    <name type="scientific">Ephemerocybe angulata</name>
    <dbReference type="NCBI Taxonomy" id="980116"/>
    <lineage>
        <taxon>Eukaryota</taxon>
        <taxon>Fungi</taxon>
        <taxon>Dikarya</taxon>
        <taxon>Basidiomycota</taxon>
        <taxon>Agaricomycotina</taxon>
        <taxon>Agaricomycetes</taxon>
        <taxon>Agaricomycetidae</taxon>
        <taxon>Agaricales</taxon>
        <taxon>Agaricineae</taxon>
        <taxon>Psathyrellaceae</taxon>
        <taxon>Ephemerocybe</taxon>
    </lineage>
</organism>
<keyword evidence="5" id="KW-0067">ATP-binding</keyword>
<name>A0A8H6M0H4_9AGAR</name>
<dbReference type="Gene3D" id="3.40.50.300">
    <property type="entry name" value="P-loop containing nucleotide triphosphate hydrolases"/>
    <property type="match status" value="2"/>
</dbReference>
<gene>
    <name evidence="9" type="ORF">DFP72DRAFT_506916</name>
</gene>
<evidence type="ECO:0000256" key="2">
    <source>
        <dbReference type="ARBA" id="ARBA00022741"/>
    </source>
</evidence>
<feature type="domain" description="DNA2/NAM7 helicase helicase" evidence="7">
    <location>
        <begin position="541"/>
        <end position="784"/>
    </location>
</feature>
<evidence type="ECO:0000259" key="8">
    <source>
        <dbReference type="Pfam" id="PF13087"/>
    </source>
</evidence>
<dbReference type="Proteomes" id="UP000521943">
    <property type="component" value="Unassembled WGS sequence"/>
</dbReference>
<protein>
    <submittedName>
        <fullName evidence="9">P-loop containing nucleoside triphosphate hydrolase protein</fullName>
    </submittedName>
</protein>
<evidence type="ECO:0000259" key="7">
    <source>
        <dbReference type="Pfam" id="PF13086"/>
    </source>
</evidence>
<evidence type="ECO:0000313" key="10">
    <source>
        <dbReference type="Proteomes" id="UP000521943"/>
    </source>
</evidence>
<dbReference type="AlphaFoldDB" id="A0A8H6M0H4"/>
<sequence>MAQRRVVASVREPMAQFLLERAGGSALASPLPARSRKRRIPTREAGFVPHTPTFTLPLTPLRCRHHCTSTTTPLHRTYTTSTKPRTRKTPTPTSPNQSPNPNPNTNTNTKPRYSLLSPSEQAEALLSLLSSPPPPLTDAERCIIHGPTILRAEREGLAAVKPKSPPKSKSKSSKPKDPRPPLASRDALWDWRLWFSSKRGGLCRGLISTKRKPRSTSTTSTPSKDKADTPDEKPGKKSSSSSSKTLKLNSDVRIKRRKPELVEIRAEDPFHEEVQAYRDHFKPAITAEQLEDAAVLRERLATWDLKRLKDEGYCITDLTAFWMAKNMFGKPTAAFAVGPGVKLPEHRFENGTTILLSRTSPLTEAPILGTIASLTASQLRICFPERIPALDSGTWRVDLGRPALVYDRMRAAVHAIGVDVDDILQREAAECADERDVGEGQWKEYVLGGTGVRKELLRGFEKARREAAAAAAAEAAAMDLETEMAEAELGLVAVAKGKEGGEQEKGEPGIFSVDQRIESWVRRHRVSPPVRMDGDPSLEGLNASQVRAMAAMVGRKVSLVQGPPGTGKTKTILHTLTLLKKHFAVPHPILVCTYTNVAVDNLVEGLAAAGLTPLRVGFGPSIRPSLIHHSVAYKLERHPRAPELKTLQEEEAETSEQVADLHGKIREVEKKMEAEGGGKRLGARLRNMKAGLVKLSRQLGGLKGKIYALQQEMLRDVIGQSDVICTTCITAATSSLNIVDFPVVFLDEASMSTEPASLIPLMKGCKHLALIGDHKQLPPVILSQEARDMGLAVSLFERLTREGDTPSVMLDTQYRMHPGISSFPSKEFYLGGVRDGTVDAAGQVQAGLLPPQSAFLGGGRGRPSVIFLDHAGQEAVKERSRVNHAEADIIARVVVDLLVSNPELRGEDIGIIAPYVAQISLLTRVFSADGAWAGGLRAALGDTRFMQLAQIEISTVDGFEGREKEVIVFSTVRNNGGGQIGFLGDRRRLNVGLTRARRALFVVGSLQTLGTVSVAGGGAGSWGRYARHLEDRGLVVCVD</sequence>
<dbReference type="OrthoDB" id="6513042at2759"/>
<feature type="region of interest" description="Disordered" evidence="6">
    <location>
        <begin position="71"/>
        <end position="113"/>
    </location>
</feature>
<dbReference type="InterPro" id="IPR047187">
    <property type="entry name" value="SF1_C_Upf1"/>
</dbReference>
<dbReference type="FunFam" id="3.40.50.300:FF:000326">
    <property type="entry name" value="P-loop containing nucleoside triphosphate hydrolase"/>
    <property type="match status" value="1"/>
</dbReference>
<keyword evidence="10" id="KW-1185">Reference proteome</keyword>
<dbReference type="InterPro" id="IPR041679">
    <property type="entry name" value="DNA2/NAM7-like_C"/>
</dbReference>
<evidence type="ECO:0000256" key="6">
    <source>
        <dbReference type="SAM" id="MobiDB-lite"/>
    </source>
</evidence>
<dbReference type="EMBL" id="JACGCI010000054">
    <property type="protein sequence ID" value="KAF6750888.1"/>
    <property type="molecule type" value="Genomic_DNA"/>
</dbReference>
<dbReference type="GO" id="GO:0005524">
    <property type="term" value="F:ATP binding"/>
    <property type="evidence" value="ECO:0007669"/>
    <property type="project" value="UniProtKB-KW"/>
</dbReference>
<dbReference type="SUPFAM" id="SSF52540">
    <property type="entry name" value="P-loop containing nucleoside triphosphate hydrolases"/>
    <property type="match status" value="1"/>
</dbReference>
<dbReference type="InterPro" id="IPR027417">
    <property type="entry name" value="P-loop_NTPase"/>
</dbReference>
<dbReference type="InterPro" id="IPR041677">
    <property type="entry name" value="DNA2/NAM7_AAA_11"/>
</dbReference>
<feature type="compositionally biased region" description="Low complexity" evidence="6">
    <location>
        <begin position="79"/>
        <end position="113"/>
    </location>
</feature>
<dbReference type="GO" id="GO:0016787">
    <property type="term" value="F:hydrolase activity"/>
    <property type="evidence" value="ECO:0007669"/>
    <property type="project" value="UniProtKB-KW"/>
</dbReference>
<feature type="region of interest" description="Disordered" evidence="6">
    <location>
        <begin position="156"/>
        <end position="183"/>
    </location>
</feature>